<dbReference type="Gene3D" id="3.80.10.10">
    <property type="entry name" value="Ribonuclease Inhibitor"/>
    <property type="match status" value="1"/>
</dbReference>
<gene>
    <name evidence="1" type="ORF">AMATHDRAFT_95590</name>
</gene>
<feature type="non-terminal residue" evidence="1">
    <location>
        <position position="556"/>
    </location>
</feature>
<evidence type="ECO:0000313" key="1">
    <source>
        <dbReference type="EMBL" id="PFH49847.1"/>
    </source>
</evidence>
<proteinExistence type="predicted"/>
<accession>A0A2A9NNK1</accession>
<name>A0A2A9NNK1_9AGAR</name>
<evidence type="ECO:0000313" key="2">
    <source>
        <dbReference type="Proteomes" id="UP000242287"/>
    </source>
</evidence>
<protein>
    <recommendedName>
        <fullName evidence="3">F-box domain-containing protein</fullName>
    </recommendedName>
</protein>
<organism evidence="1 2">
    <name type="scientific">Amanita thiersii Skay4041</name>
    <dbReference type="NCBI Taxonomy" id="703135"/>
    <lineage>
        <taxon>Eukaryota</taxon>
        <taxon>Fungi</taxon>
        <taxon>Dikarya</taxon>
        <taxon>Basidiomycota</taxon>
        <taxon>Agaricomycotina</taxon>
        <taxon>Agaricomycetes</taxon>
        <taxon>Agaricomycetidae</taxon>
        <taxon>Agaricales</taxon>
        <taxon>Pluteineae</taxon>
        <taxon>Amanitaceae</taxon>
        <taxon>Amanita</taxon>
    </lineage>
</organism>
<reference evidence="1 2" key="1">
    <citation type="submission" date="2014-02" db="EMBL/GenBank/DDBJ databases">
        <title>Transposable element dynamics among asymbiotic and ectomycorrhizal Amanita fungi.</title>
        <authorList>
            <consortium name="DOE Joint Genome Institute"/>
            <person name="Hess J."/>
            <person name="Skrede I."/>
            <person name="Wolfe B."/>
            <person name="LaButti K."/>
            <person name="Ohm R.A."/>
            <person name="Grigoriev I.V."/>
            <person name="Pringle A."/>
        </authorList>
    </citation>
    <scope>NUCLEOTIDE SEQUENCE [LARGE SCALE GENOMIC DNA]</scope>
    <source>
        <strain evidence="1 2">SKay4041</strain>
    </source>
</reference>
<keyword evidence="2" id="KW-1185">Reference proteome</keyword>
<dbReference type="OrthoDB" id="3162794at2759"/>
<dbReference type="SUPFAM" id="SSF52047">
    <property type="entry name" value="RNI-like"/>
    <property type="match status" value="1"/>
</dbReference>
<dbReference type="AlphaFoldDB" id="A0A2A9NNK1"/>
<dbReference type="InterPro" id="IPR032675">
    <property type="entry name" value="LRR_dom_sf"/>
</dbReference>
<sequence length="556" mass="63151">VSKTRAKANRRRSLKSFLQLPLSTRLSPDSDGDDRLASTPSTRGRYVPVDIILTIADLLAPIDVLSFSLSSSTMRALLMSTLYHTMILKSSQKCHHTLLMLSNRPDICAHVRKLAVRPNYYLSWPKRDRYLDEDWVADTIAKIAPSLTSIHTFDWDGLEIPSDHLWDTLRQSCPELRNISTNIGTRLVSPWSKLFQFSDLTTFSLIVRHNVDGSELFQPLQDLPDAFWDMILNRCPHLTELTICSFSPSSWTFNISPLLTPPSTSTPRFPQLSSLTLGSFGYQTDFSLGPPYDSSFGTFLSSHPSINYLRLLWNFKRWVSPDSVPMSLAPHALPQLETFVGIYQQLAEIPTEHRRRIETVDLTCEPVYETRVGKVCEVLQTMEGLKCLDIWVHVVERRDLNTRGGHGAFFGKLVGSCRGLEELHFMCTTPFPKASASSGSNLRPLIKPLDQLLSHLSRLPALRRFALTKGHRYRGDESMLETAVRVVKVCEVLKQVSVRWAREKCANHLKQEGVFDVERRSEVGGGEEIALLVHERGIPIFGRPFERRYRHLIKIA</sequence>
<evidence type="ECO:0008006" key="3">
    <source>
        <dbReference type="Google" id="ProtNLM"/>
    </source>
</evidence>
<dbReference type="Proteomes" id="UP000242287">
    <property type="component" value="Unassembled WGS sequence"/>
</dbReference>
<dbReference type="EMBL" id="KZ302018">
    <property type="protein sequence ID" value="PFH49847.1"/>
    <property type="molecule type" value="Genomic_DNA"/>
</dbReference>
<feature type="non-terminal residue" evidence="1">
    <location>
        <position position="1"/>
    </location>
</feature>